<dbReference type="PROSITE" id="PS50160">
    <property type="entry name" value="DNA_LIGASE_A3"/>
    <property type="match status" value="1"/>
</dbReference>
<evidence type="ECO:0000256" key="1">
    <source>
        <dbReference type="ARBA" id="ARBA00007572"/>
    </source>
</evidence>
<dbReference type="Gene3D" id="3.30.1490.70">
    <property type="match status" value="1"/>
</dbReference>
<proteinExistence type="inferred from homology"/>
<dbReference type="SUPFAM" id="SSF50249">
    <property type="entry name" value="Nucleic acid-binding proteins"/>
    <property type="match status" value="1"/>
</dbReference>
<gene>
    <name evidence="7" type="ORF">GCM10023203_56490</name>
</gene>
<organism evidence="7 8">
    <name type="scientific">Actinomycetospora straminea</name>
    <dbReference type="NCBI Taxonomy" id="663607"/>
    <lineage>
        <taxon>Bacteria</taxon>
        <taxon>Bacillati</taxon>
        <taxon>Actinomycetota</taxon>
        <taxon>Actinomycetes</taxon>
        <taxon>Pseudonocardiales</taxon>
        <taxon>Pseudonocardiaceae</taxon>
        <taxon>Actinomycetospora</taxon>
    </lineage>
</organism>
<evidence type="ECO:0000256" key="5">
    <source>
        <dbReference type="SAM" id="MobiDB-lite"/>
    </source>
</evidence>
<dbReference type="PANTHER" id="PTHR45674">
    <property type="entry name" value="DNA LIGASE 1/3 FAMILY MEMBER"/>
    <property type="match status" value="1"/>
</dbReference>
<dbReference type="InterPro" id="IPR012340">
    <property type="entry name" value="NA-bd_OB-fold"/>
</dbReference>
<dbReference type="SUPFAM" id="SSF56091">
    <property type="entry name" value="DNA ligase/mRNA capping enzyme, catalytic domain"/>
    <property type="match status" value="1"/>
</dbReference>
<dbReference type="Pfam" id="PF04679">
    <property type="entry name" value="DNA_ligase_A_C"/>
    <property type="match status" value="1"/>
</dbReference>
<dbReference type="CDD" id="cd07971">
    <property type="entry name" value="OBF_DNA_ligase_LigD"/>
    <property type="match status" value="1"/>
</dbReference>
<dbReference type="Gene3D" id="3.30.470.30">
    <property type="entry name" value="DNA ligase/mRNA capping enzyme"/>
    <property type="match status" value="1"/>
</dbReference>
<comment type="similarity">
    <text evidence="1">Belongs to the ATP-dependent DNA ligase family.</text>
</comment>
<dbReference type="InterPro" id="IPR012309">
    <property type="entry name" value="DNA_ligase_ATP-dep_C"/>
</dbReference>
<dbReference type="Pfam" id="PF01068">
    <property type="entry name" value="DNA_ligase_A_M"/>
    <property type="match status" value="1"/>
</dbReference>
<dbReference type="InterPro" id="IPR012310">
    <property type="entry name" value="DNA_ligase_ATP-dep_cent"/>
</dbReference>
<dbReference type="EMBL" id="BAABHQ010000027">
    <property type="protein sequence ID" value="GAA4894951.1"/>
    <property type="molecule type" value="Genomic_DNA"/>
</dbReference>
<name>A0ABP9F878_9PSEU</name>
<comment type="caution">
    <text evidence="7">The sequence shown here is derived from an EMBL/GenBank/DDBJ whole genome shotgun (WGS) entry which is preliminary data.</text>
</comment>
<dbReference type="InterPro" id="IPR014146">
    <property type="entry name" value="LigD_ligase_dom"/>
</dbReference>
<dbReference type="RefSeq" id="WP_274233370.1">
    <property type="nucleotide sequence ID" value="NZ_BAABHQ010000027.1"/>
</dbReference>
<comment type="catalytic activity">
    <reaction evidence="4">
        <text>ATP + (deoxyribonucleotide)n-3'-hydroxyl + 5'-phospho-(deoxyribonucleotide)m = (deoxyribonucleotide)n+m + AMP + diphosphate.</text>
        <dbReference type="EC" id="6.5.1.1"/>
    </reaction>
</comment>
<accession>A0ABP9F878</accession>
<feature type="region of interest" description="Disordered" evidence="5">
    <location>
        <begin position="315"/>
        <end position="336"/>
    </location>
</feature>
<feature type="domain" description="ATP-dependent DNA ligase family profile" evidence="6">
    <location>
        <begin position="120"/>
        <end position="244"/>
    </location>
</feature>
<dbReference type="Gene3D" id="2.40.50.140">
    <property type="entry name" value="Nucleic acid-binding proteins"/>
    <property type="match status" value="1"/>
</dbReference>
<dbReference type="Proteomes" id="UP001500457">
    <property type="component" value="Unassembled WGS sequence"/>
</dbReference>
<sequence length="336" mass="36473">MSRPRNAPPGLTRMAPMLATAGEVPNGPGWALELKWDGMRALAYVEGPEPDAVTLVSRNQRAVTRSYPELAAALAETVGTRQVALDGEVVALSVPAPGSPAKPSFDRLQLRMGVVKPSAALRAEVTVTFVAFDVLALDGEPVADLPWEERRRLLDRLGLDAHPRLTTSPWLDGVRPAAALQLAENHGMEGVVAKRRDAPYRSGRSHTWVKTPIWRTVEAVIGGWAAGRGRNHGSLGAVLLGLPEADGRLRYIGHVGTGFTHAARDRLRDQLVADEVSASPFTATVPEERAARWCAPRLVGEARFRSWTDDGHLRHPSWRGLRPDRDPAELVSPGRS</sequence>
<dbReference type="EC" id="6.5.1.1" evidence="2"/>
<evidence type="ECO:0000313" key="8">
    <source>
        <dbReference type="Proteomes" id="UP001500457"/>
    </source>
</evidence>
<keyword evidence="8" id="KW-1185">Reference proteome</keyword>
<reference evidence="8" key="1">
    <citation type="journal article" date="2019" name="Int. J. Syst. Evol. Microbiol.">
        <title>The Global Catalogue of Microorganisms (GCM) 10K type strain sequencing project: providing services to taxonomists for standard genome sequencing and annotation.</title>
        <authorList>
            <consortium name="The Broad Institute Genomics Platform"/>
            <consortium name="The Broad Institute Genome Sequencing Center for Infectious Disease"/>
            <person name="Wu L."/>
            <person name="Ma J."/>
        </authorList>
    </citation>
    <scope>NUCLEOTIDE SEQUENCE [LARGE SCALE GENOMIC DNA]</scope>
    <source>
        <strain evidence="8">JCM 17983</strain>
    </source>
</reference>
<evidence type="ECO:0000259" key="6">
    <source>
        <dbReference type="PROSITE" id="PS50160"/>
    </source>
</evidence>
<evidence type="ECO:0000256" key="3">
    <source>
        <dbReference type="ARBA" id="ARBA00022598"/>
    </source>
</evidence>
<dbReference type="InterPro" id="IPR050191">
    <property type="entry name" value="ATP-dep_DNA_ligase"/>
</dbReference>
<evidence type="ECO:0000256" key="2">
    <source>
        <dbReference type="ARBA" id="ARBA00012727"/>
    </source>
</evidence>
<dbReference type="NCBIfam" id="TIGR02779">
    <property type="entry name" value="NHEJ_ligase_lig"/>
    <property type="match status" value="1"/>
</dbReference>
<evidence type="ECO:0000256" key="4">
    <source>
        <dbReference type="ARBA" id="ARBA00034003"/>
    </source>
</evidence>
<dbReference type="PANTHER" id="PTHR45674:SF4">
    <property type="entry name" value="DNA LIGASE 1"/>
    <property type="match status" value="1"/>
</dbReference>
<protein>
    <recommendedName>
        <fullName evidence="2">DNA ligase (ATP)</fullName>
        <ecNumber evidence="2">6.5.1.1</ecNumber>
    </recommendedName>
</protein>
<dbReference type="CDD" id="cd07906">
    <property type="entry name" value="Adenylation_DNA_ligase_LigD_LigC"/>
    <property type="match status" value="1"/>
</dbReference>
<keyword evidence="3" id="KW-0436">Ligase</keyword>
<evidence type="ECO:0000313" key="7">
    <source>
        <dbReference type="EMBL" id="GAA4894951.1"/>
    </source>
</evidence>